<keyword evidence="5" id="KW-0687">Ribonucleoprotein</keyword>
<dbReference type="FunFam" id="3.90.930.12:FF:000002">
    <property type="entry name" value="50S ribosomal protein L6"/>
    <property type="match status" value="1"/>
</dbReference>
<dbReference type="InterPro" id="IPR002358">
    <property type="entry name" value="Ribosomal_uL6_CS"/>
</dbReference>
<organism evidence="7">
    <name type="scientific">marine sediment metagenome</name>
    <dbReference type="NCBI Taxonomy" id="412755"/>
    <lineage>
        <taxon>unclassified sequences</taxon>
        <taxon>metagenomes</taxon>
        <taxon>ecological metagenomes</taxon>
    </lineage>
</organism>
<evidence type="ECO:0000256" key="1">
    <source>
        <dbReference type="ARBA" id="ARBA00009356"/>
    </source>
</evidence>
<comment type="similarity">
    <text evidence="1">Belongs to the universal ribosomal protein uL6 family.</text>
</comment>
<dbReference type="PROSITE" id="PS00525">
    <property type="entry name" value="RIBOSOMAL_L6_1"/>
    <property type="match status" value="1"/>
</dbReference>
<evidence type="ECO:0000313" key="7">
    <source>
        <dbReference type="EMBL" id="KKM85666.1"/>
    </source>
</evidence>
<sequence length="183" mass="19771">MSRIGNAPIEIPAGVEVKIENDRVTIKGPKGELARTIVSGITVKQEDNQVIVKRSSDDPDVRALHGLTRSLLNNMVIGVSDGFEKKLELVGVGYRAKKKGNNLEILVGYSKPVNIEKPEGIEFEVDGNTKVSVKGVDKELVGQVASDIRSVRPPEPYKGKGIKYADERVRRKAGKAAKAAGAE</sequence>
<dbReference type="SUPFAM" id="SSF56053">
    <property type="entry name" value="Ribosomal protein L6"/>
    <property type="match status" value="2"/>
</dbReference>
<dbReference type="InterPro" id="IPR020040">
    <property type="entry name" value="Ribosomal_uL6_a/b-dom"/>
</dbReference>
<gene>
    <name evidence="7" type="ORF">LCGC14_1286830</name>
</gene>
<dbReference type="NCBIfam" id="TIGR03654">
    <property type="entry name" value="L6_bact"/>
    <property type="match status" value="1"/>
</dbReference>
<dbReference type="InterPro" id="IPR019906">
    <property type="entry name" value="Ribosomal_uL6_bac-type"/>
</dbReference>
<evidence type="ECO:0000256" key="2">
    <source>
        <dbReference type="ARBA" id="ARBA00022730"/>
    </source>
</evidence>
<name>A0A0F9LEJ0_9ZZZZ</name>
<dbReference type="PIRSF" id="PIRSF002162">
    <property type="entry name" value="Ribosomal_L6"/>
    <property type="match status" value="1"/>
</dbReference>
<dbReference type="Pfam" id="PF00347">
    <property type="entry name" value="Ribosomal_L6"/>
    <property type="match status" value="2"/>
</dbReference>
<dbReference type="GO" id="GO:0003735">
    <property type="term" value="F:structural constituent of ribosome"/>
    <property type="evidence" value="ECO:0007669"/>
    <property type="project" value="InterPro"/>
</dbReference>
<reference evidence="7" key="1">
    <citation type="journal article" date="2015" name="Nature">
        <title>Complex archaea that bridge the gap between prokaryotes and eukaryotes.</title>
        <authorList>
            <person name="Spang A."/>
            <person name="Saw J.H."/>
            <person name="Jorgensen S.L."/>
            <person name="Zaremba-Niedzwiedzka K."/>
            <person name="Martijn J."/>
            <person name="Lind A.E."/>
            <person name="van Eijk R."/>
            <person name="Schleper C."/>
            <person name="Guy L."/>
            <person name="Ettema T.J."/>
        </authorList>
    </citation>
    <scope>NUCLEOTIDE SEQUENCE</scope>
</reference>
<feature type="domain" description="Large ribosomal subunit protein uL6 alpha-beta" evidence="6">
    <location>
        <begin position="90"/>
        <end position="164"/>
    </location>
</feature>
<dbReference type="GO" id="GO:0019843">
    <property type="term" value="F:rRNA binding"/>
    <property type="evidence" value="ECO:0007669"/>
    <property type="project" value="UniProtKB-KW"/>
</dbReference>
<evidence type="ECO:0000256" key="5">
    <source>
        <dbReference type="ARBA" id="ARBA00023274"/>
    </source>
</evidence>
<dbReference type="EMBL" id="LAZR01007375">
    <property type="protein sequence ID" value="KKM85666.1"/>
    <property type="molecule type" value="Genomic_DNA"/>
</dbReference>
<protein>
    <recommendedName>
        <fullName evidence="6">Large ribosomal subunit protein uL6 alpha-beta domain-containing protein</fullName>
    </recommendedName>
</protein>
<keyword evidence="2" id="KW-0699">rRNA-binding</keyword>
<accession>A0A0F9LEJ0</accession>
<comment type="caution">
    <text evidence="7">The sequence shown here is derived from an EMBL/GenBank/DDBJ whole genome shotgun (WGS) entry which is preliminary data.</text>
</comment>
<dbReference type="PANTHER" id="PTHR11655:SF14">
    <property type="entry name" value="LARGE RIBOSOMAL SUBUNIT PROTEIN UL6M"/>
    <property type="match status" value="1"/>
</dbReference>
<dbReference type="HAMAP" id="MF_01365_B">
    <property type="entry name" value="Ribosomal_uL6_B"/>
    <property type="match status" value="1"/>
</dbReference>
<dbReference type="PRINTS" id="PR00059">
    <property type="entry name" value="RIBOSOMALL6"/>
</dbReference>
<evidence type="ECO:0000256" key="4">
    <source>
        <dbReference type="ARBA" id="ARBA00022980"/>
    </source>
</evidence>
<evidence type="ECO:0000259" key="6">
    <source>
        <dbReference type="Pfam" id="PF00347"/>
    </source>
</evidence>
<evidence type="ECO:0000256" key="3">
    <source>
        <dbReference type="ARBA" id="ARBA00022884"/>
    </source>
</evidence>
<dbReference type="PANTHER" id="PTHR11655">
    <property type="entry name" value="60S/50S RIBOSOMAL PROTEIN L6/L9"/>
    <property type="match status" value="1"/>
</dbReference>
<dbReference type="AlphaFoldDB" id="A0A0F9LEJ0"/>
<dbReference type="InterPro" id="IPR000702">
    <property type="entry name" value="Ribosomal_uL6-like"/>
</dbReference>
<keyword evidence="3" id="KW-0694">RNA-binding</keyword>
<dbReference type="InterPro" id="IPR036789">
    <property type="entry name" value="Ribosomal_uL6-like_a/b-dom_sf"/>
</dbReference>
<dbReference type="GO" id="GO:0022625">
    <property type="term" value="C:cytosolic large ribosomal subunit"/>
    <property type="evidence" value="ECO:0007669"/>
    <property type="project" value="TreeGrafter"/>
</dbReference>
<dbReference type="FunFam" id="3.90.930.12:FF:000001">
    <property type="entry name" value="50S ribosomal protein L6"/>
    <property type="match status" value="1"/>
</dbReference>
<feature type="domain" description="Large ribosomal subunit protein uL6 alpha-beta" evidence="6">
    <location>
        <begin position="11"/>
        <end position="82"/>
    </location>
</feature>
<keyword evidence="4" id="KW-0689">Ribosomal protein</keyword>
<dbReference type="Gene3D" id="3.90.930.12">
    <property type="entry name" value="Ribosomal protein L6, alpha-beta domain"/>
    <property type="match status" value="2"/>
</dbReference>
<proteinExistence type="inferred from homology"/>
<dbReference type="GO" id="GO:0002181">
    <property type="term" value="P:cytoplasmic translation"/>
    <property type="evidence" value="ECO:0007669"/>
    <property type="project" value="TreeGrafter"/>
</dbReference>